<accession>K1RRX1</accession>
<protein>
    <submittedName>
        <fullName evidence="2">SMC domain-containing protein</fullName>
    </submittedName>
</protein>
<dbReference type="AlphaFoldDB" id="K1RRX1"/>
<proteinExistence type="predicted"/>
<organism evidence="2">
    <name type="scientific">human gut metagenome</name>
    <dbReference type="NCBI Taxonomy" id="408170"/>
    <lineage>
        <taxon>unclassified sequences</taxon>
        <taxon>metagenomes</taxon>
        <taxon>organismal metagenomes</taxon>
    </lineage>
</organism>
<keyword evidence="1" id="KW-0175">Coiled coil</keyword>
<feature type="coiled-coil region" evidence="1">
    <location>
        <begin position="16"/>
        <end position="43"/>
    </location>
</feature>
<evidence type="ECO:0000256" key="1">
    <source>
        <dbReference type="SAM" id="Coils"/>
    </source>
</evidence>
<gene>
    <name evidence="2" type="ORF">LEA_20754</name>
</gene>
<reference evidence="2" key="1">
    <citation type="journal article" date="2013" name="Environ. Microbiol.">
        <title>Microbiota from the distal guts of lean and obese adolescents exhibit partial functional redundancy besides clear differences in community structure.</title>
        <authorList>
            <person name="Ferrer M."/>
            <person name="Ruiz A."/>
            <person name="Lanza F."/>
            <person name="Haange S.B."/>
            <person name="Oberbach A."/>
            <person name="Till H."/>
            <person name="Bargiela R."/>
            <person name="Campoy C."/>
            <person name="Segura M.T."/>
            <person name="Richter M."/>
            <person name="von Bergen M."/>
            <person name="Seifert J."/>
            <person name="Suarez A."/>
        </authorList>
    </citation>
    <scope>NUCLEOTIDE SEQUENCE</scope>
</reference>
<dbReference type="EMBL" id="AJWY01014273">
    <property type="protein sequence ID" value="EKC44220.1"/>
    <property type="molecule type" value="Genomic_DNA"/>
</dbReference>
<feature type="non-terminal residue" evidence="2">
    <location>
        <position position="179"/>
    </location>
</feature>
<evidence type="ECO:0000313" key="2">
    <source>
        <dbReference type="EMBL" id="EKC44220.1"/>
    </source>
</evidence>
<comment type="caution">
    <text evidence="2">The sequence shown here is derived from an EMBL/GenBank/DDBJ whole genome shotgun (WGS) entry which is preliminary data.</text>
</comment>
<name>K1RRX1_9ZZZZ</name>
<sequence length="179" mass="21151">MRNKVLQKKAETIAKEAEISDEKQELDKKIEQLMKKKFSYSEDVERVRMEIKEEFQRIGRTPEPRILCEMLEITDGSWRNAVEGYLNTQRFYILVEPENFDIALGIYDRLRKEKKAYGVGLINTQNLEEYDTAPEGSLATVVSSKNKYAKRYVNMILGKVHMCEHYRELKTYRISITRE</sequence>